<evidence type="ECO:0000256" key="4">
    <source>
        <dbReference type="ARBA" id="ARBA00022553"/>
    </source>
</evidence>
<evidence type="ECO:0000256" key="11">
    <source>
        <dbReference type="SAM" id="Coils"/>
    </source>
</evidence>
<dbReference type="InterPro" id="IPR050428">
    <property type="entry name" value="TCS_sensor_his_kinase"/>
</dbReference>
<dbReference type="InterPro" id="IPR036890">
    <property type="entry name" value="HATPase_C_sf"/>
</dbReference>
<feature type="domain" description="HAMP" evidence="14">
    <location>
        <begin position="201"/>
        <end position="254"/>
    </location>
</feature>
<comment type="catalytic activity">
    <reaction evidence="1">
        <text>ATP + protein L-histidine = ADP + protein N-phospho-L-histidine.</text>
        <dbReference type="EC" id="2.7.13.3"/>
    </reaction>
</comment>
<dbReference type="Proteomes" id="UP000305517">
    <property type="component" value="Unassembled WGS sequence"/>
</dbReference>
<evidence type="ECO:0000313" key="15">
    <source>
        <dbReference type="EMBL" id="TLM89431.1"/>
    </source>
</evidence>
<dbReference type="PANTHER" id="PTHR45436:SF5">
    <property type="entry name" value="SENSOR HISTIDINE KINASE TRCS"/>
    <property type="match status" value="1"/>
</dbReference>
<dbReference type="SMART" id="SM00388">
    <property type="entry name" value="HisKA"/>
    <property type="match status" value="1"/>
</dbReference>
<keyword evidence="4" id="KW-0597">Phosphoprotein</keyword>
<evidence type="ECO:0000256" key="3">
    <source>
        <dbReference type="ARBA" id="ARBA00012438"/>
    </source>
</evidence>
<dbReference type="PRINTS" id="PR00344">
    <property type="entry name" value="BCTRLSENSOR"/>
</dbReference>
<dbReference type="CDD" id="cd00082">
    <property type="entry name" value="HisKA"/>
    <property type="match status" value="1"/>
</dbReference>
<keyword evidence="7" id="KW-0418">Kinase</keyword>
<dbReference type="InterPro" id="IPR005467">
    <property type="entry name" value="His_kinase_dom"/>
</dbReference>
<comment type="caution">
    <text evidence="15">The sequence shown here is derived from an EMBL/GenBank/DDBJ whole genome shotgun (WGS) entry which is preliminary data.</text>
</comment>
<keyword evidence="5" id="KW-0808">Transferase</keyword>
<organism evidence="15 16">
    <name type="scientific">Hymenobacter jeollabukensis</name>
    <dbReference type="NCBI Taxonomy" id="2025313"/>
    <lineage>
        <taxon>Bacteria</taxon>
        <taxon>Pseudomonadati</taxon>
        <taxon>Bacteroidota</taxon>
        <taxon>Cytophagia</taxon>
        <taxon>Cytophagales</taxon>
        <taxon>Hymenobacteraceae</taxon>
        <taxon>Hymenobacter</taxon>
    </lineage>
</organism>
<dbReference type="SUPFAM" id="SSF158472">
    <property type="entry name" value="HAMP domain-like"/>
    <property type="match status" value="1"/>
</dbReference>
<dbReference type="SMART" id="SM00387">
    <property type="entry name" value="HATPase_c"/>
    <property type="match status" value="1"/>
</dbReference>
<dbReference type="PROSITE" id="PS50885">
    <property type="entry name" value="HAMP"/>
    <property type="match status" value="1"/>
</dbReference>
<dbReference type="PROSITE" id="PS50109">
    <property type="entry name" value="HIS_KIN"/>
    <property type="match status" value="1"/>
</dbReference>
<dbReference type="Gene3D" id="3.30.565.10">
    <property type="entry name" value="Histidine kinase-like ATPase, C-terminal domain"/>
    <property type="match status" value="1"/>
</dbReference>
<dbReference type="CDD" id="cd00075">
    <property type="entry name" value="HATPase"/>
    <property type="match status" value="1"/>
</dbReference>
<evidence type="ECO:0000256" key="8">
    <source>
        <dbReference type="ARBA" id="ARBA00022989"/>
    </source>
</evidence>
<sequence>MRNAEPPDHQTHQFTTSPFHHCPVLIRNKLILRFTLLVLLIQLCFSLFVYYFHAATREQRFHARLAGKVDLTGRILIQRANLRSGILRTVRRRDLLTMPREQISIYSPHGRLLYASDDHIDQRGNLAHLSSISGPQPVSFRYAGREVIGAEYHYAGYPSRIFVAARDDEGFQQLDKLRLILLAGNLGALALIVVAGWFFAADTLRPMARIVRQVRRITASNLSQRLSEGNQKDEIAQLAMTFNRMLAGLEQAFESQKSFVSHASHELRTPLANALGTLETSVLYDQDLAEAKRSMQSAQEEIRRLIGLTNSLLALARADETTLSRQLVRLDDCLTQALDHCAAKYPGRSVRLSFGQVPEELDEPFQVRGNAPLLTTALLNLLDNACKYSQAPVQVELSYAGARTLQVTVQDAGVGIEPAALPRIFEPLFRAEGGRATASGFGLGLPMTRKIIRLHGGELTVESQVGEGTTATIQLPAAPVL</sequence>
<dbReference type="SUPFAM" id="SSF47384">
    <property type="entry name" value="Homodimeric domain of signal transducing histidine kinase"/>
    <property type="match status" value="1"/>
</dbReference>
<dbReference type="InterPro" id="IPR036097">
    <property type="entry name" value="HisK_dim/P_sf"/>
</dbReference>
<dbReference type="InterPro" id="IPR004358">
    <property type="entry name" value="Sig_transdc_His_kin-like_C"/>
</dbReference>
<evidence type="ECO:0000259" key="14">
    <source>
        <dbReference type="PROSITE" id="PS50885"/>
    </source>
</evidence>
<dbReference type="PANTHER" id="PTHR45436">
    <property type="entry name" value="SENSOR HISTIDINE KINASE YKOH"/>
    <property type="match status" value="1"/>
</dbReference>
<keyword evidence="6 12" id="KW-0812">Transmembrane</keyword>
<evidence type="ECO:0000256" key="10">
    <source>
        <dbReference type="ARBA" id="ARBA00023136"/>
    </source>
</evidence>
<evidence type="ECO:0000256" key="1">
    <source>
        <dbReference type="ARBA" id="ARBA00000085"/>
    </source>
</evidence>
<keyword evidence="11" id="KW-0175">Coiled coil</keyword>
<evidence type="ECO:0000256" key="5">
    <source>
        <dbReference type="ARBA" id="ARBA00022679"/>
    </source>
</evidence>
<dbReference type="OrthoDB" id="594725at2"/>
<feature type="coiled-coil region" evidence="11">
    <location>
        <begin position="281"/>
        <end position="308"/>
    </location>
</feature>
<dbReference type="InterPro" id="IPR003660">
    <property type="entry name" value="HAMP_dom"/>
</dbReference>
<dbReference type="Pfam" id="PF02518">
    <property type="entry name" value="HATPase_c"/>
    <property type="match status" value="1"/>
</dbReference>
<evidence type="ECO:0000256" key="7">
    <source>
        <dbReference type="ARBA" id="ARBA00022777"/>
    </source>
</evidence>
<dbReference type="Gene3D" id="1.10.287.130">
    <property type="match status" value="1"/>
</dbReference>
<proteinExistence type="predicted"/>
<dbReference type="AlphaFoldDB" id="A0A5R8WK74"/>
<feature type="transmembrane region" description="Helical" evidence="12">
    <location>
        <begin position="179"/>
        <end position="200"/>
    </location>
</feature>
<gene>
    <name evidence="15" type="ORF">FDY95_20370</name>
</gene>
<accession>A0A5R8WK74</accession>
<feature type="domain" description="Histidine kinase" evidence="13">
    <location>
        <begin position="262"/>
        <end position="479"/>
    </location>
</feature>
<protein>
    <recommendedName>
        <fullName evidence="3">histidine kinase</fullName>
        <ecNumber evidence="3">2.7.13.3</ecNumber>
    </recommendedName>
</protein>
<keyword evidence="9" id="KW-0902">Two-component regulatory system</keyword>
<dbReference type="Pfam" id="PF00512">
    <property type="entry name" value="HisKA"/>
    <property type="match status" value="1"/>
</dbReference>
<dbReference type="CDD" id="cd06225">
    <property type="entry name" value="HAMP"/>
    <property type="match status" value="1"/>
</dbReference>
<dbReference type="SUPFAM" id="SSF55874">
    <property type="entry name" value="ATPase domain of HSP90 chaperone/DNA topoisomerase II/histidine kinase"/>
    <property type="match status" value="1"/>
</dbReference>
<keyword evidence="16" id="KW-1185">Reference proteome</keyword>
<evidence type="ECO:0000256" key="12">
    <source>
        <dbReference type="SAM" id="Phobius"/>
    </source>
</evidence>
<dbReference type="InterPro" id="IPR003594">
    <property type="entry name" value="HATPase_dom"/>
</dbReference>
<feature type="transmembrane region" description="Helical" evidence="12">
    <location>
        <begin position="30"/>
        <end position="52"/>
    </location>
</feature>
<dbReference type="SMART" id="SM00304">
    <property type="entry name" value="HAMP"/>
    <property type="match status" value="1"/>
</dbReference>
<name>A0A5R8WK74_9BACT</name>
<comment type="subcellular location">
    <subcellularLocation>
        <location evidence="2">Membrane</location>
    </subcellularLocation>
</comment>
<evidence type="ECO:0000313" key="16">
    <source>
        <dbReference type="Proteomes" id="UP000305517"/>
    </source>
</evidence>
<dbReference type="InterPro" id="IPR003661">
    <property type="entry name" value="HisK_dim/P_dom"/>
</dbReference>
<dbReference type="EC" id="2.7.13.3" evidence="3"/>
<keyword evidence="10 12" id="KW-0472">Membrane</keyword>
<keyword evidence="8 12" id="KW-1133">Transmembrane helix</keyword>
<reference evidence="15 16" key="1">
    <citation type="submission" date="2019-05" db="EMBL/GenBank/DDBJ databases">
        <title>Hymenobacter edaphi sp. nov., isolated from abandoned arsenic-contaminated farmland soil.</title>
        <authorList>
            <person name="Nie L."/>
        </authorList>
    </citation>
    <scope>NUCLEOTIDE SEQUENCE [LARGE SCALE GENOMIC DNA]</scope>
    <source>
        <strain evidence="15 16">1-3-3-8</strain>
    </source>
</reference>
<evidence type="ECO:0000256" key="2">
    <source>
        <dbReference type="ARBA" id="ARBA00004370"/>
    </source>
</evidence>
<dbReference type="GO" id="GO:0016020">
    <property type="term" value="C:membrane"/>
    <property type="evidence" value="ECO:0007669"/>
    <property type="project" value="UniProtKB-SubCell"/>
</dbReference>
<dbReference type="GO" id="GO:0000155">
    <property type="term" value="F:phosphorelay sensor kinase activity"/>
    <property type="evidence" value="ECO:0007669"/>
    <property type="project" value="InterPro"/>
</dbReference>
<dbReference type="Gene3D" id="6.10.340.10">
    <property type="match status" value="1"/>
</dbReference>
<dbReference type="Pfam" id="PF00672">
    <property type="entry name" value="HAMP"/>
    <property type="match status" value="1"/>
</dbReference>
<evidence type="ECO:0000259" key="13">
    <source>
        <dbReference type="PROSITE" id="PS50109"/>
    </source>
</evidence>
<evidence type="ECO:0000256" key="6">
    <source>
        <dbReference type="ARBA" id="ARBA00022692"/>
    </source>
</evidence>
<dbReference type="EMBL" id="VAJM01000013">
    <property type="protein sequence ID" value="TLM89431.1"/>
    <property type="molecule type" value="Genomic_DNA"/>
</dbReference>
<evidence type="ECO:0000256" key="9">
    <source>
        <dbReference type="ARBA" id="ARBA00023012"/>
    </source>
</evidence>